<accession>A0ABN7UZZ0</accession>
<evidence type="ECO:0000313" key="2">
    <source>
        <dbReference type="Proteomes" id="UP000789901"/>
    </source>
</evidence>
<feature type="non-terminal residue" evidence="1">
    <location>
        <position position="248"/>
    </location>
</feature>
<proteinExistence type="predicted"/>
<organism evidence="1 2">
    <name type="scientific">Gigaspora margarita</name>
    <dbReference type="NCBI Taxonomy" id="4874"/>
    <lineage>
        <taxon>Eukaryota</taxon>
        <taxon>Fungi</taxon>
        <taxon>Fungi incertae sedis</taxon>
        <taxon>Mucoromycota</taxon>
        <taxon>Glomeromycotina</taxon>
        <taxon>Glomeromycetes</taxon>
        <taxon>Diversisporales</taxon>
        <taxon>Gigasporaceae</taxon>
        <taxon>Gigaspora</taxon>
    </lineage>
</organism>
<dbReference type="Proteomes" id="UP000789901">
    <property type="component" value="Unassembled WGS sequence"/>
</dbReference>
<sequence>MPHGGKKGTLYLISTCPVDTSLTLIQSAFTYQEIYNQAIAFALSDSSSHTNLLLQVFDRIKQKKWDRSSKFIWGLLEWFFSQFFWDSLNRNLLVVKSIIMDMCNLDYCPKKASRSTNCYEIILVKSQVPLIPGNSYLETYLKSWQEPYIVPCSAEFKTMNEEKPIDIPLNAFKIDKYQLRLPLILVINVAGINVTDERAYLENKDLPKEIDFPLENVNIKQRYRLTGVSFCDGSHHIADVCFENVRNT</sequence>
<name>A0ABN7UZZ0_GIGMA</name>
<evidence type="ECO:0000313" key="1">
    <source>
        <dbReference type="EMBL" id="CAG8705795.1"/>
    </source>
</evidence>
<reference evidence="1 2" key="1">
    <citation type="submission" date="2021-06" db="EMBL/GenBank/DDBJ databases">
        <authorList>
            <person name="Kallberg Y."/>
            <person name="Tangrot J."/>
            <person name="Rosling A."/>
        </authorList>
    </citation>
    <scope>NUCLEOTIDE SEQUENCE [LARGE SCALE GENOMIC DNA]</scope>
    <source>
        <strain evidence="1 2">120-4 pot B 10/14</strain>
    </source>
</reference>
<protein>
    <submittedName>
        <fullName evidence="1">14717_t:CDS:1</fullName>
    </submittedName>
</protein>
<gene>
    <name evidence="1" type="ORF">GMARGA_LOCUS12430</name>
</gene>
<dbReference type="EMBL" id="CAJVQB010007584">
    <property type="protein sequence ID" value="CAG8705795.1"/>
    <property type="molecule type" value="Genomic_DNA"/>
</dbReference>
<keyword evidence="2" id="KW-1185">Reference proteome</keyword>
<comment type="caution">
    <text evidence="1">The sequence shown here is derived from an EMBL/GenBank/DDBJ whole genome shotgun (WGS) entry which is preliminary data.</text>
</comment>